<dbReference type="PANTHER" id="PTHR32387:SF3">
    <property type="entry name" value="ATP_DNA BINDING PROTEIN"/>
    <property type="match status" value="1"/>
</dbReference>
<dbReference type="Pfam" id="PF25794">
    <property type="entry name" value="SACS"/>
    <property type="match status" value="1"/>
</dbReference>
<proteinExistence type="predicted"/>
<feature type="domain" description="Sacsin/Nov" evidence="2">
    <location>
        <begin position="47"/>
        <end position="149"/>
    </location>
</feature>
<dbReference type="ExpressionAtlas" id="A0A3L6FXJ2">
    <property type="expression patterns" value="baseline and differential"/>
</dbReference>
<dbReference type="SUPFAM" id="SSF55874">
    <property type="entry name" value="ATPase domain of HSP90 chaperone/DNA topoisomerase II/histidine kinase"/>
    <property type="match status" value="1"/>
</dbReference>
<dbReference type="PANTHER" id="PTHR32387">
    <property type="entry name" value="WU:FJ29H11"/>
    <property type="match status" value="1"/>
</dbReference>
<name>A0A3L6FXJ2_MAIZE</name>
<evidence type="ECO:0000256" key="1">
    <source>
        <dbReference type="ARBA" id="ARBA00011738"/>
    </source>
</evidence>
<dbReference type="InterPro" id="IPR058210">
    <property type="entry name" value="SACS/Nov_dom"/>
</dbReference>
<dbReference type="InterPro" id="IPR036890">
    <property type="entry name" value="HATPase_C_sf"/>
</dbReference>
<evidence type="ECO:0000313" key="3">
    <source>
        <dbReference type="EMBL" id="PWZ39615.1"/>
    </source>
</evidence>
<comment type="caution">
    <text evidence="3">The sequence shown here is derived from an EMBL/GenBank/DDBJ whole genome shotgun (WGS) entry which is preliminary data.</text>
</comment>
<dbReference type="EMBL" id="NCVQ01000003">
    <property type="protein sequence ID" value="PWZ39615.1"/>
    <property type="molecule type" value="Genomic_DNA"/>
</dbReference>
<organism evidence="3">
    <name type="scientific">Zea mays</name>
    <name type="common">Maize</name>
    <dbReference type="NCBI Taxonomy" id="4577"/>
    <lineage>
        <taxon>Eukaryota</taxon>
        <taxon>Viridiplantae</taxon>
        <taxon>Streptophyta</taxon>
        <taxon>Embryophyta</taxon>
        <taxon>Tracheophyta</taxon>
        <taxon>Spermatophyta</taxon>
        <taxon>Magnoliopsida</taxon>
        <taxon>Liliopsida</taxon>
        <taxon>Poales</taxon>
        <taxon>Poaceae</taxon>
        <taxon>PACMAD clade</taxon>
        <taxon>Panicoideae</taxon>
        <taxon>Andropogonodae</taxon>
        <taxon>Andropogoneae</taxon>
        <taxon>Tripsacinae</taxon>
        <taxon>Zea</taxon>
    </lineage>
</organism>
<dbReference type="InterPro" id="IPR052957">
    <property type="entry name" value="Auxin_embryo_med"/>
</dbReference>
<reference evidence="3" key="1">
    <citation type="journal article" date="2018" name="Nat. Genet.">
        <title>Extensive intraspecific gene order and gene structural variations between Mo17 and other maize genomes.</title>
        <authorList>
            <person name="Sun S."/>
            <person name="Zhou Y."/>
            <person name="Chen J."/>
            <person name="Shi J."/>
            <person name="Zhao H."/>
            <person name="Zhao H."/>
            <person name="Song W."/>
            <person name="Zhang M."/>
            <person name="Cui Y."/>
            <person name="Dong X."/>
            <person name="Liu H."/>
            <person name="Ma X."/>
            <person name="Jiao Y."/>
            <person name="Wang B."/>
            <person name="Wei X."/>
            <person name="Stein J.C."/>
            <person name="Glaubitz J.C."/>
            <person name="Lu F."/>
            <person name="Yu G."/>
            <person name="Liang C."/>
            <person name="Fengler K."/>
            <person name="Li B."/>
            <person name="Rafalski A."/>
            <person name="Schnable P.S."/>
            <person name="Ware D.H."/>
            <person name="Buckler E.S."/>
            <person name="Lai J."/>
        </authorList>
    </citation>
    <scope>NUCLEOTIDE SEQUENCE [LARGE SCALE GENOMIC DNA]</scope>
    <source>
        <tissue evidence="3">Seedling</tissue>
    </source>
</reference>
<accession>A0A3L6FXJ2</accession>
<dbReference type="NCBIfam" id="NF047352">
    <property type="entry name" value="P_loop_sacsin"/>
    <property type="match status" value="1"/>
</dbReference>
<dbReference type="Proteomes" id="UP000251960">
    <property type="component" value="Chromosome 2"/>
</dbReference>
<gene>
    <name evidence="3" type="ORF">Zm00014a_029466</name>
</gene>
<sequence>MSSSAAETPREHVESIRRKRYYIGRGEQNPLAEDLHQATNYLSQELYSKDVHFLMELVQNAEDNEYPSEVAPSLEFLITSKDITGCGASSTLLIFNNERGFSATNIESICRVGKSTKKGNRHRGYIGEKGIGFKSVFLISSQPHIFSNGYQIKFNEKPCAECNIGYIVPEWVESTPSLSDIETLYGCSKVLPTTTIILPLKSEKIDAVKTQLSSMHPEMLLFLTKITKLSVRENSDLNHTTVSEISITSEKNYQARKNMHAESYTLHLSAEETGKEEAECGYYMWRQKFPVKPENRVDKRAEIDEWVITLAFPHGQRLTRGKQLLPSIYAFLPTEMVTSFPFIIQADFLLASSREAILFDSPWNKGILECVPKAFMDAFVTLVKSDAPSMSRPSMFNFLPVDSSQIPLLEPVRSGIKDKVLAEDIVPCESYASQKIFCKPSEVARLKPTFWTILAKAWGLGVDLKNLSTHGTYILSSHFDKSIYDSVLNFLDVKNVNHEWYAKCIEGSNLVKEVDEQLYLEILYFVAVNWQNFSGTNMMSIPLLKYVDRGGVLSFWSISRASQCNDRLCIASENKYISWLISWNREFLSSNRFFLPPSTQTALEGCSEKMKSWLQKHARVEVVSIYSYGSVVVNSLGSDQRAVIAFAHFLYHSFKKDHIGDYYLSELCSSMPVIDSYGYVVKERNSIIVPAKGSKWVGLMGTNPWRDHGYIELSAEYKSAGHFAGNYTSEDQLLEFLKTNLQASDVPFILPPDARFSTVSSSLTVDNVFLLLEWIKNLRSRGVRLPDLFLTCVKEGNWLKTSAGYKSPNISFLSSSNWGSLLQTAPSCVDIPMVDQEYYQNRLHMYKEELKAIGVRFEFQEASAYIGTRLMSIAAGNSLTRENVYTLLRLIRFLREKFLSPSDLIESVKEGRWMKSTLGYRRPADCIIYDSDWEVASCISNQPFLDVSFYGAAILEYKVELELLGVIVGFKDNYQLVIDNFKFSSCDITSQATVLILKCIRYVASCDDFIRKLKDLKWLKTIVGFHAPNMSFLVDPEWECLLKVFNGVPIIDYGFYGSVISSYKEELRKTGLITRFEEASKAITEIFKQRVLNSSLKKADVLALLGSYRQLAMHSPLPVELFNSMRTEKWLYTSLGFRSPSDAILFDDAWVSLSPIANLPFIDDGDSCHGLGMEIHGYKDELKKLGVTVDLKEGARFVITGISIPNDPSKLSKATILSLLGCIKSYFTFAAGPLKGFKENMCKKKLLKTSMGYQCPNDCILFDPKQSSVCMEDGPFIDESFYGSEIASFKDALTRIGVTVDIKLGKDLVARHLRSHNKTVTISRIYLYLMTSKWVPASKNSNWIWIPNEMDGGEWVASGSCVLHDRNNLFGLQFHVLDKYYDKKLHDFFLYTLDVRDGPGSEDYCKLWARWEKSVKEIAVSDCSAFWKFIATNWSQNTQKLLSGCAKVPVCTDGKIILTKKEDVFIPDDLLLTDLFSKLTQHSFFIWYPASILPSMSRARLNHIYDTIGVQRISKAATRNDSFTIDGRHFRTIDPSKVVKAGLLQIVLSFLADPALDIAAEERHRMVSCLLNVTVQESDEPITLGYSVRLSSGEVVDVKSSRMVRWEREDSKLYVQSGDGEPSYKEKIEFATYFAEEISQGLLFEMEDQIPSLAELIKFGSLLDFQDAAVGFLLKSKNLQMFPEDEHFLKSSMLGLFPDSYCPF</sequence>
<evidence type="ECO:0000259" key="2">
    <source>
        <dbReference type="Pfam" id="PF25794"/>
    </source>
</evidence>
<dbReference type="Gene3D" id="3.30.565.10">
    <property type="entry name" value="Histidine kinase-like ATPase, C-terminal domain"/>
    <property type="match status" value="1"/>
</dbReference>
<comment type="subunit">
    <text evidence="1">Homodimer.</text>
</comment>
<protein>
    <recommendedName>
        <fullName evidence="2">Sacsin/Nov domain-containing protein</fullName>
    </recommendedName>
</protein>